<dbReference type="InterPro" id="IPR036286">
    <property type="entry name" value="LexA/Signal_pep-like_sf"/>
</dbReference>
<dbReference type="InterPro" id="IPR019758">
    <property type="entry name" value="Pept_S26A_signal_pept_1_CS"/>
</dbReference>
<evidence type="ECO:0000256" key="6">
    <source>
        <dbReference type="RuleBase" id="RU362042"/>
    </source>
</evidence>
<keyword evidence="4 6" id="KW-0378">Hydrolase</keyword>
<keyword evidence="6" id="KW-0812">Transmembrane</keyword>
<comment type="subcellular location">
    <subcellularLocation>
        <location evidence="2">Cell membrane</location>
        <topology evidence="2">Single-pass type II membrane protein</topology>
    </subcellularLocation>
    <subcellularLocation>
        <location evidence="6">Membrane</location>
        <topology evidence="6">Single-pass type II membrane protein</topology>
    </subcellularLocation>
</comment>
<dbReference type="GO" id="GO:0004252">
    <property type="term" value="F:serine-type endopeptidase activity"/>
    <property type="evidence" value="ECO:0007669"/>
    <property type="project" value="InterPro"/>
</dbReference>
<dbReference type="NCBIfam" id="TIGR02227">
    <property type="entry name" value="sigpep_I_bact"/>
    <property type="match status" value="1"/>
</dbReference>
<dbReference type="Proteomes" id="UP000285456">
    <property type="component" value="Unassembled WGS sequence"/>
</dbReference>
<dbReference type="CDD" id="cd06530">
    <property type="entry name" value="S26_SPase_I"/>
    <property type="match status" value="1"/>
</dbReference>
<feature type="active site" evidence="5">
    <location>
        <position position="81"/>
    </location>
</feature>
<dbReference type="GO" id="GO:0009003">
    <property type="term" value="F:signal peptidase activity"/>
    <property type="evidence" value="ECO:0007669"/>
    <property type="project" value="UniProtKB-EC"/>
</dbReference>
<evidence type="ECO:0000256" key="1">
    <source>
        <dbReference type="ARBA" id="ARBA00000677"/>
    </source>
</evidence>
<dbReference type="EC" id="3.4.21.89" evidence="3 6"/>
<dbReference type="Pfam" id="PF10502">
    <property type="entry name" value="Peptidase_S26"/>
    <property type="match status" value="1"/>
</dbReference>
<dbReference type="PROSITE" id="PS00761">
    <property type="entry name" value="SPASE_I_3"/>
    <property type="match status" value="1"/>
</dbReference>
<comment type="catalytic activity">
    <reaction evidence="1 6">
        <text>Cleavage of hydrophobic, N-terminal signal or leader sequences from secreted and periplasmic proteins.</text>
        <dbReference type="EC" id="3.4.21.89"/>
    </reaction>
</comment>
<dbReference type="EMBL" id="QWEH01000003">
    <property type="protein sequence ID" value="RHW33661.1"/>
    <property type="molecule type" value="Genomic_DNA"/>
</dbReference>
<dbReference type="GO" id="GO:0006465">
    <property type="term" value="P:signal peptide processing"/>
    <property type="evidence" value="ECO:0007669"/>
    <property type="project" value="InterPro"/>
</dbReference>
<dbReference type="InterPro" id="IPR000223">
    <property type="entry name" value="Pept_S26A_signal_pept_1"/>
</dbReference>
<dbReference type="Gene3D" id="2.10.109.10">
    <property type="entry name" value="Umud Fragment, subunit A"/>
    <property type="match status" value="1"/>
</dbReference>
<dbReference type="PANTHER" id="PTHR43390">
    <property type="entry name" value="SIGNAL PEPTIDASE I"/>
    <property type="match status" value="1"/>
</dbReference>
<accession>A0A417YKC8</accession>
<name>A0A417YKC8_9BACI</name>
<dbReference type="PANTHER" id="PTHR43390:SF8">
    <property type="entry name" value="SIGNAL PEPTIDASE I"/>
    <property type="match status" value="1"/>
</dbReference>
<evidence type="ECO:0000256" key="4">
    <source>
        <dbReference type="ARBA" id="ARBA00022801"/>
    </source>
</evidence>
<keyword evidence="9" id="KW-1185">Reference proteome</keyword>
<evidence type="ECO:0000313" key="8">
    <source>
        <dbReference type="EMBL" id="RHW33661.1"/>
    </source>
</evidence>
<feature type="active site" evidence="5">
    <location>
        <position position="40"/>
    </location>
</feature>
<dbReference type="InterPro" id="IPR019533">
    <property type="entry name" value="Peptidase_S26"/>
</dbReference>
<comment type="caution">
    <text evidence="8">The sequence shown here is derived from an EMBL/GenBank/DDBJ whole genome shotgun (WGS) entry which is preliminary data.</text>
</comment>
<dbReference type="PROSITE" id="PS00760">
    <property type="entry name" value="SPASE_I_2"/>
    <property type="match status" value="1"/>
</dbReference>
<sequence>MAKKKKNEWLDWIKALLLAFGLAFIVRAFLFAPIVVDGPSMLPTLHDRDQMIVNKFSYLIQDPERFDIVVFHASAQKDFIKRIIGLPGEHVAVEDNVLYIDGEPVEEPFLDEQKDQMKPYQMLTNDFTLEELPGGFEVVPDGHVFVLGDNRGNSTDSRMLGVIPMDEIIGKTSLIYWPFDRMQLIGKEE</sequence>
<dbReference type="SUPFAM" id="SSF51306">
    <property type="entry name" value="LexA/Signal peptidase"/>
    <property type="match status" value="1"/>
</dbReference>
<dbReference type="OrthoDB" id="9802919at2"/>
<organism evidence="8 9">
    <name type="scientific">Oceanobacillus profundus</name>
    <dbReference type="NCBI Taxonomy" id="372463"/>
    <lineage>
        <taxon>Bacteria</taxon>
        <taxon>Bacillati</taxon>
        <taxon>Bacillota</taxon>
        <taxon>Bacilli</taxon>
        <taxon>Bacillales</taxon>
        <taxon>Bacillaceae</taxon>
        <taxon>Oceanobacillus</taxon>
    </lineage>
</organism>
<evidence type="ECO:0000256" key="3">
    <source>
        <dbReference type="ARBA" id="ARBA00013208"/>
    </source>
</evidence>
<gene>
    <name evidence="8" type="primary">lepB</name>
    <name evidence="8" type="ORF">D1B32_06370</name>
</gene>
<dbReference type="RefSeq" id="WP_095308592.1">
    <property type="nucleotide sequence ID" value="NZ_JAMAWL010000001.1"/>
</dbReference>
<dbReference type="AlphaFoldDB" id="A0A417YKC8"/>
<dbReference type="InterPro" id="IPR019757">
    <property type="entry name" value="Pept_S26A_signal_pept_1_Lys-AS"/>
</dbReference>
<keyword evidence="6" id="KW-0472">Membrane</keyword>
<evidence type="ECO:0000259" key="7">
    <source>
        <dbReference type="Pfam" id="PF10502"/>
    </source>
</evidence>
<dbReference type="GO" id="GO:0005886">
    <property type="term" value="C:plasma membrane"/>
    <property type="evidence" value="ECO:0007669"/>
    <property type="project" value="UniProtKB-SubCell"/>
</dbReference>
<evidence type="ECO:0000256" key="2">
    <source>
        <dbReference type="ARBA" id="ARBA00004401"/>
    </source>
</evidence>
<keyword evidence="6" id="KW-1133">Transmembrane helix</keyword>
<feature type="domain" description="Peptidase S26" evidence="7">
    <location>
        <begin position="9"/>
        <end position="177"/>
    </location>
</feature>
<reference evidence="8 9" key="1">
    <citation type="journal article" date="2007" name="Int. J. Syst. Evol. Microbiol.">
        <title>Oceanobacillus profundus sp. nov., isolated from a deep-sea sediment core.</title>
        <authorList>
            <person name="Kim Y.G."/>
            <person name="Choi D.H."/>
            <person name="Hyun S."/>
            <person name="Cho B.C."/>
        </authorList>
    </citation>
    <scope>NUCLEOTIDE SEQUENCE [LARGE SCALE GENOMIC DNA]</scope>
    <source>
        <strain evidence="8 9">DSM 18246</strain>
    </source>
</reference>
<dbReference type="PRINTS" id="PR00727">
    <property type="entry name" value="LEADERPTASE"/>
</dbReference>
<comment type="similarity">
    <text evidence="6">Belongs to the peptidase S26 family.</text>
</comment>
<keyword evidence="6" id="KW-0645">Protease</keyword>
<evidence type="ECO:0000256" key="5">
    <source>
        <dbReference type="PIRSR" id="PIRSR600223-1"/>
    </source>
</evidence>
<feature type="transmembrane region" description="Helical" evidence="6">
    <location>
        <begin position="12"/>
        <end position="36"/>
    </location>
</feature>
<evidence type="ECO:0000313" key="9">
    <source>
        <dbReference type="Proteomes" id="UP000285456"/>
    </source>
</evidence>
<proteinExistence type="inferred from homology"/>
<protein>
    <recommendedName>
        <fullName evidence="3 6">Signal peptidase I</fullName>
        <ecNumber evidence="3 6">3.4.21.89</ecNumber>
    </recommendedName>
</protein>